<evidence type="ECO:0000313" key="2">
    <source>
        <dbReference type="Proteomes" id="UP000887116"/>
    </source>
</evidence>
<reference evidence="1" key="1">
    <citation type="submission" date="2020-07" db="EMBL/GenBank/DDBJ databases">
        <title>Multicomponent nature underlies the extraordinary mechanical properties of spider dragline silk.</title>
        <authorList>
            <person name="Kono N."/>
            <person name="Nakamura H."/>
            <person name="Mori M."/>
            <person name="Yoshida Y."/>
            <person name="Ohtoshi R."/>
            <person name="Malay A.D."/>
            <person name="Moran D.A.P."/>
            <person name="Tomita M."/>
            <person name="Numata K."/>
            <person name="Arakawa K."/>
        </authorList>
    </citation>
    <scope>NUCLEOTIDE SEQUENCE</scope>
</reference>
<sequence length="59" mass="6759">MNILNIVAIPRQRSCVYQPVYTTGLKPATNHRQFRVSDHDDLATVTIISSSVRIRRDHP</sequence>
<proteinExistence type="predicted"/>
<comment type="caution">
    <text evidence="1">The sequence shown here is derived from an EMBL/GenBank/DDBJ whole genome shotgun (WGS) entry which is preliminary data.</text>
</comment>
<name>A0A8X6HLV2_TRICU</name>
<dbReference type="EMBL" id="BMAO01013460">
    <property type="protein sequence ID" value="GFQ89019.1"/>
    <property type="molecule type" value="Genomic_DNA"/>
</dbReference>
<protein>
    <submittedName>
        <fullName evidence="1">Uncharacterized protein</fullName>
    </submittedName>
</protein>
<keyword evidence="2" id="KW-1185">Reference proteome</keyword>
<organism evidence="1 2">
    <name type="scientific">Trichonephila clavata</name>
    <name type="common">Joro spider</name>
    <name type="synonym">Nephila clavata</name>
    <dbReference type="NCBI Taxonomy" id="2740835"/>
    <lineage>
        <taxon>Eukaryota</taxon>
        <taxon>Metazoa</taxon>
        <taxon>Ecdysozoa</taxon>
        <taxon>Arthropoda</taxon>
        <taxon>Chelicerata</taxon>
        <taxon>Arachnida</taxon>
        <taxon>Araneae</taxon>
        <taxon>Araneomorphae</taxon>
        <taxon>Entelegynae</taxon>
        <taxon>Araneoidea</taxon>
        <taxon>Nephilidae</taxon>
        <taxon>Trichonephila</taxon>
    </lineage>
</organism>
<evidence type="ECO:0000313" key="1">
    <source>
        <dbReference type="EMBL" id="GFQ89019.1"/>
    </source>
</evidence>
<gene>
    <name evidence="1" type="ORF">TNCT_595031</name>
</gene>
<dbReference type="AlphaFoldDB" id="A0A8X6HLV2"/>
<accession>A0A8X6HLV2</accession>
<feature type="non-terminal residue" evidence="1">
    <location>
        <position position="59"/>
    </location>
</feature>
<dbReference type="Proteomes" id="UP000887116">
    <property type="component" value="Unassembled WGS sequence"/>
</dbReference>